<organism evidence="14 15">
    <name type="scientific">Candidatus Magasanikbacteria bacterium GW2011_GWC2_37_14</name>
    <dbReference type="NCBI Taxonomy" id="1619046"/>
    <lineage>
        <taxon>Bacteria</taxon>
        <taxon>Candidatus Magasanikiibacteriota</taxon>
    </lineage>
</organism>
<dbReference type="STRING" id="1619046.US42_C0002G0003"/>
<dbReference type="PANTHER" id="PTHR47755:SF1">
    <property type="entry name" value="CELL DIVISION PROTEIN FTSX"/>
    <property type="match status" value="1"/>
</dbReference>
<evidence type="ECO:0000313" key="15">
    <source>
        <dbReference type="Proteomes" id="UP000034849"/>
    </source>
</evidence>
<dbReference type="PANTHER" id="PTHR47755">
    <property type="entry name" value="CELL DIVISION PROTEIN FTSX"/>
    <property type="match status" value="1"/>
</dbReference>
<evidence type="ECO:0000256" key="11">
    <source>
        <dbReference type="SAM" id="Phobius"/>
    </source>
</evidence>
<feature type="transmembrane region" description="Helical" evidence="11">
    <location>
        <begin position="21"/>
        <end position="45"/>
    </location>
</feature>
<feature type="domain" description="FtsX extracellular" evidence="13">
    <location>
        <begin position="58"/>
        <end position="144"/>
    </location>
</feature>
<feature type="transmembrane region" description="Helical" evidence="11">
    <location>
        <begin position="223"/>
        <end position="248"/>
    </location>
</feature>
<evidence type="ECO:0000259" key="13">
    <source>
        <dbReference type="Pfam" id="PF18075"/>
    </source>
</evidence>
<keyword evidence="8 10" id="KW-0472">Membrane</keyword>
<dbReference type="InterPro" id="IPR040690">
    <property type="entry name" value="FtsX_ECD"/>
</dbReference>
<name>A0A0G0GA91_9BACT</name>
<gene>
    <name evidence="14" type="ORF">US42_C0002G0003</name>
</gene>
<dbReference type="Proteomes" id="UP000034849">
    <property type="component" value="Unassembled WGS sequence"/>
</dbReference>
<comment type="similarity">
    <text evidence="2 10">Belongs to the ABC-4 integral membrane protein family. FtsX subfamily.</text>
</comment>
<dbReference type="AlphaFoldDB" id="A0A0G0GA91"/>
<comment type="caution">
    <text evidence="14">The sequence shown here is derived from an EMBL/GenBank/DDBJ whole genome shotgun (WGS) entry which is preliminary data.</text>
</comment>
<comment type="subcellular location">
    <subcellularLocation>
        <location evidence="1">Cell membrane</location>
        <topology evidence="1">Multi-pass membrane protein</topology>
    </subcellularLocation>
</comment>
<dbReference type="GO" id="GO:0051301">
    <property type="term" value="P:cell division"/>
    <property type="evidence" value="ECO:0007669"/>
    <property type="project" value="UniProtKB-KW"/>
</dbReference>
<evidence type="ECO:0000256" key="8">
    <source>
        <dbReference type="ARBA" id="ARBA00023136"/>
    </source>
</evidence>
<dbReference type="Gene3D" id="3.30.70.3040">
    <property type="match status" value="1"/>
</dbReference>
<proteinExistence type="inferred from homology"/>
<evidence type="ECO:0000256" key="6">
    <source>
        <dbReference type="ARBA" id="ARBA00022692"/>
    </source>
</evidence>
<evidence type="ECO:0000259" key="12">
    <source>
        <dbReference type="Pfam" id="PF02687"/>
    </source>
</evidence>
<dbReference type="InterPro" id="IPR004513">
    <property type="entry name" value="FtsX"/>
</dbReference>
<protein>
    <recommendedName>
        <fullName evidence="3 10">Cell division protein FtsX</fullName>
    </recommendedName>
</protein>
<keyword evidence="4 10" id="KW-1003">Cell membrane</keyword>
<accession>A0A0G0GA91</accession>
<evidence type="ECO:0000256" key="1">
    <source>
        <dbReference type="ARBA" id="ARBA00004651"/>
    </source>
</evidence>
<evidence type="ECO:0000256" key="9">
    <source>
        <dbReference type="ARBA" id="ARBA00023306"/>
    </source>
</evidence>
<evidence type="ECO:0000256" key="3">
    <source>
        <dbReference type="ARBA" id="ARBA00021907"/>
    </source>
</evidence>
<dbReference type="EMBL" id="LBSX01000002">
    <property type="protein sequence ID" value="KKQ28048.1"/>
    <property type="molecule type" value="Genomic_DNA"/>
</dbReference>
<dbReference type="PIRSF" id="PIRSF003097">
    <property type="entry name" value="FtsX"/>
    <property type="match status" value="1"/>
</dbReference>
<dbReference type="Pfam" id="PF18075">
    <property type="entry name" value="FtsX_ECD"/>
    <property type="match status" value="1"/>
</dbReference>
<keyword evidence="9 10" id="KW-0131">Cell cycle</keyword>
<reference evidence="14 15" key="1">
    <citation type="journal article" date="2015" name="Nature">
        <title>rRNA introns, odd ribosomes, and small enigmatic genomes across a large radiation of phyla.</title>
        <authorList>
            <person name="Brown C.T."/>
            <person name="Hug L.A."/>
            <person name="Thomas B.C."/>
            <person name="Sharon I."/>
            <person name="Castelle C.J."/>
            <person name="Singh A."/>
            <person name="Wilkins M.J."/>
            <person name="Williams K.H."/>
            <person name="Banfield J.F."/>
        </authorList>
    </citation>
    <scope>NUCLEOTIDE SEQUENCE [LARGE SCALE GENOMIC DNA]</scope>
</reference>
<evidence type="ECO:0000256" key="7">
    <source>
        <dbReference type="ARBA" id="ARBA00022989"/>
    </source>
</evidence>
<keyword evidence="6 11" id="KW-0812">Transmembrane</keyword>
<evidence type="ECO:0000256" key="2">
    <source>
        <dbReference type="ARBA" id="ARBA00007379"/>
    </source>
</evidence>
<feature type="transmembrane region" description="Helical" evidence="11">
    <location>
        <begin position="177"/>
        <end position="202"/>
    </location>
</feature>
<feature type="transmembrane region" description="Helical" evidence="11">
    <location>
        <begin position="268"/>
        <end position="296"/>
    </location>
</feature>
<dbReference type="Pfam" id="PF02687">
    <property type="entry name" value="FtsX"/>
    <property type="match status" value="1"/>
</dbReference>
<feature type="domain" description="ABC3 transporter permease C-terminal" evidence="12">
    <location>
        <begin position="181"/>
        <end position="298"/>
    </location>
</feature>
<evidence type="ECO:0000313" key="14">
    <source>
        <dbReference type="EMBL" id="KKQ28048.1"/>
    </source>
</evidence>
<evidence type="ECO:0000256" key="5">
    <source>
        <dbReference type="ARBA" id="ARBA00022618"/>
    </source>
</evidence>
<sequence length="302" mass="33943">MLALIRIIKFAFQDIGRNLGLSFMTILILVLMLLSVNTLIIINVLTSQAITSVKGQIDVSVFFQPDATDKNIKEITSYLNAFPEVIEITFLTKEQVLENFKNLHKNNADIMSSLDELGENPLGATLIVKTREPEDYTKIVQALSLPEYENLIETKTFADSEVAIQKIEKITKQVEKFTAGVSALFAIIAFLIIFNTIRVAIYTQRIEISIKKLVGASNWFVRGPYLIESTIFALLAIIFTSAFVGLALKLIDPYLMIVFGGQPVLTNYYLSHIILLTSAQFLGVWLLTMFSSLLAMRRHLRV</sequence>
<dbReference type="InterPro" id="IPR003838">
    <property type="entry name" value="ABC3_permease_C"/>
</dbReference>
<evidence type="ECO:0000256" key="4">
    <source>
        <dbReference type="ARBA" id="ARBA00022475"/>
    </source>
</evidence>
<dbReference type="GO" id="GO:0005886">
    <property type="term" value="C:plasma membrane"/>
    <property type="evidence" value="ECO:0007669"/>
    <property type="project" value="UniProtKB-SubCell"/>
</dbReference>
<keyword evidence="5 10" id="KW-0132">Cell division</keyword>
<keyword evidence="7 11" id="KW-1133">Transmembrane helix</keyword>
<evidence type="ECO:0000256" key="10">
    <source>
        <dbReference type="PIRNR" id="PIRNR003097"/>
    </source>
</evidence>